<organism evidence="1 2">
    <name type="scientific">Solanum tuberosum</name>
    <name type="common">Potato</name>
    <dbReference type="NCBI Taxonomy" id="4113"/>
    <lineage>
        <taxon>Eukaryota</taxon>
        <taxon>Viridiplantae</taxon>
        <taxon>Streptophyta</taxon>
        <taxon>Embryophyta</taxon>
        <taxon>Tracheophyta</taxon>
        <taxon>Spermatophyta</taxon>
        <taxon>Magnoliopsida</taxon>
        <taxon>eudicotyledons</taxon>
        <taxon>Gunneridae</taxon>
        <taxon>Pentapetalae</taxon>
        <taxon>asterids</taxon>
        <taxon>lamiids</taxon>
        <taxon>Solanales</taxon>
        <taxon>Solanaceae</taxon>
        <taxon>Solanoideae</taxon>
        <taxon>Solaneae</taxon>
        <taxon>Solanum</taxon>
    </lineage>
</organism>
<keyword evidence="2" id="KW-1185">Reference proteome</keyword>
<comment type="caution">
    <text evidence="1">The sequence shown here is derived from an EMBL/GenBank/DDBJ whole genome shotgun (WGS) entry which is preliminary data.</text>
</comment>
<reference evidence="1 2" key="1">
    <citation type="journal article" date="2021" name="bioRxiv">
        <title>Chromosome-scale and haplotype-resolved genome assembly of a tetraploid potato cultivar.</title>
        <authorList>
            <person name="Sun H."/>
            <person name="Jiao W.-B."/>
            <person name="Krause K."/>
            <person name="Campoy J.A."/>
            <person name="Goel M."/>
            <person name="Folz-Donahue K."/>
            <person name="Kukat C."/>
            <person name="Huettel B."/>
            <person name="Schneeberger K."/>
        </authorList>
    </citation>
    <scope>NUCLEOTIDE SEQUENCE [LARGE SCALE GENOMIC DNA]</scope>
    <source>
        <strain evidence="1">SolTubOtavaFocal</strain>
        <tissue evidence="1">Leaves</tissue>
    </source>
</reference>
<protein>
    <submittedName>
        <fullName evidence="1">Uncharacterized protein</fullName>
    </submittedName>
</protein>
<proteinExistence type="predicted"/>
<sequence length="89" mass="10173">MIVYQTKLIEHVGPTDNRRRSRRLSTGREGSSRAVFAKTMLDYYQHRLVLYYFVMVDRFSAIVGKITVVATLNNMPSIFPRVGSGEDGM</sequence>
<evidence type="ECO:0000313" key="1">
    <source>
        <dbReference type="EMBL" id="KAH0749247.1"/>
    </source>
</evidence>
<dbReference type="Proteomes" id="UP000826656">
    <property type="component" value="Unassembled WGS sequence"/>
</dbReference>
<gene>
    <name evidence="1" type="ORF">KY290_028479</name>
</gene>
<accession>A0ABQ7UI18</accession>
<evidence type="ECO:0000313" key="2">
    <source>
        <dbReference type="Proteomes" id="UP000826656"/>
    </source>
</evidence>
<dbReference type="EMBL" id="JAIVGD010000019">
    <property type="protein sequence ID" value="KAH0749247.1"/>
    <property type="molecule type" value="Genomic_DNA"/>
</dbReference>
<name>A0ABQ7UI18_SOLTU</name>